<dbReference type="PANTHER" id="PTHR33420:SF12">
    <property type="entry name" value="FIMBRIN-LIKE PROTEIN FIMI-RELATED"/>
    <property type="match status" value="1"/>
</dbReference>
<dbReference type="Proteomes" id="UP001224622">
    <property type="component" value="Unassembled WGS sequence"/>
</dbReference>
<protein>
    <submittedName>
        <fullName evidence="6">Fimbrial protein</fullName>
    </submittedName>
</protein>
<evidence type="ECO:0000259" key="5">
    <source>
        <dbReference type="Pfam" id="PF00419"/>
    </source>
</evidence>
<gene>
    <name evidence="6" type="ORF">RDT67_11620</name>
</gene>
<reference evidence="6" key="1">
    <citation type="submission" date="2023-08" db="EMBL/GenBank/DDBJ databases">
        <title>The Comparative Genomic Analysis of Yersiniaceae from Polar Regions.</title>
        <authorList>
            <person name="Goncharov A."/>
            <person name="Aslanov B."/>
            <person name="Kolodzhieva V."/>
            <person name="Azarov D."/>
            <person name="Mochov A."/>
            <person name="Lebedeva E."/>
        </authorList>
    </citation>
    <scope>NUCLEOTIDE SEQUENCE</scope>
    <source>
        <strain evidence="6">Vf</strain>
    </source>
</reference>
<dbReference type="InterPro" id="IPR000259">
    <property type="entry name" value="Adhesion_dom_fimbrial"/>
</dbReference>
<dbReference type="PANTHER" id="PTHR33420">
    <property type="entry name" value="FIMBRIAL SUBUNIT ELFA-RELATED"/>
    <property type="match status" value="1"/>
</dbReference>
<evidence type="ECO:0000256" key="2">
    <source>
        <dbReference type="ARBA" id="ARBA00006671"/>
    </source>
</evidence>
<keyword evidence="3" id="KW-0732">Signal</keyword>
<evidence type="ECO:0000256" key="4">
    <source>
        <dbReference type="ARBA" id="ARBA00023263"/>
    </source>
</evidence>
<evidence type="ECO:0000256" key="3">
    <source>
        <dbReference type="ARBA" id="ARBA00022729"/>
    </source>
</evidence>
<comment type="similarity">
    <text evidence="2">Belongs to the fimbrial protein family.</text>
</comment>
<accession>A0AAJ1YAX4</accession>
<dbReference type="GO" id="GO:0009289">
    <property type="term" value="C:pilus"/>
    <property type="evidence" value="ECO:0007669"/>
    <property type="project" value="UniProtKB-SubCell"/>
</dbReference>
<keyword evidence="4" id="KW-0281">Fimbrium</keyword>
<dbReference type="InterPro" id="IPR008966">
    <property type="entry name" value="Adhesion_dom_sf"/>
</dbReference>
<comment type="subcellular location">
    <subcellularLocation>
        <location evidence="1">Fimbrium</location>
    </subcellularLocation>
</comment>
<feature type="domain" description="Fimbrial-type adhesion" evidence="5">
    <location>
        <begin position="243"/>
        <end position="399"/>
    </location>
</feature>
<evidence type="ECO:0000256" key="1">
    <source>
        <dbReference type="ARBA" id="ARBA00004561"/>
    </source>
</evidence>
<sequence length="399" mass="42676">MKLFLLKIIRNERAVRVLLITLLSGLLPQQALAVRACVYTPGIPVLSPYVEVPSANGIVAVNDGKYPAPMNSTYATPSSNSGSAAWSLTCTAPVQVTPVLQTHLIPDTRFTNKGYPNMQQTTAYGSGNYYYSAEMWYNSPAGDKVWFTGAAGTNTLGAPFILAANATPTNPVVIRMQDFGIQNVGFQGYQTANAVAGSFTWGTGGLLHYMRFRMVNYTSSDKTAYDDFYFNLYVDHVNFSVRTCGIVSSDLYKTVNMGNRISSEFSSQNVGATTTPVSFQIGLRCLPKTAVTYRVNAGQADTINDPSNTLGLIAFSGSNVAKGFALQLKSLPFGQSGGQYQPVKFGVANTSSALAVGDAVGSVTSDVIRFTANYYRTANAQSSSSGTANATATIDINYQ</sequence>
<dbReference type="GO" id="GO:0043709">
    <property type="term" value="P:cell adhesion involved in single-species biofilm formation"/>
    <property type="evidence" value="ECO:0007669"/>
    <property type="project" value="TreeGrafter"/>
</dbReference>
<dbReference type="SUPFAM" id="SSF49401">
    <property type="entry name" value="Bacterial adhesins"/>
    <property type="match status" value="1"/>
</dbReference>
<name>A0AAJ1YAX4_SERFO</name>
<dbReference type="RefSeq" id="WP_309047429.1">
    <property type="nucleotide sequence ID" value="NZ_JAVIGA010000010.1"/>
</dbReference>
<organism evidence="6 7">
    <name type="scientific">Serratia fonticola</name>
    <dbReference type="NCBI Taxonomy" id="47917"/>
    <lineage>
        <taxon>Bacteria</taxon>
        <taxon>Pseudomonadati</taxon>
        <taxon>Pseudomonadota</taxon>
        <taxon>Gammaproteobacteria</taxon>
        <taxon>Enterobacterales</taxon>
        <taxon>Yersiniaceae</taxon>
        <taxon>Serratia</taxon>
    </lineage>
</organism>
<evidence type="ECO:0000313" key="6">
    <source>
        <dbReference type="EMBL" id="MDQ9127080.1"/>
    </source>
</evidence>
<dbReference type="InterPro" id="IPR036937">
    <property type="entry name" value="Adhesion_dom_fimbrial_sf"/>
</dbReference>
<dbReference type="Pfam" id="PF00419">
    <property type="entry name" value="Fimbrial"/>
    <property type="match status" value="1"/>
</dbReference>
<comment type="caution">
    <text evidence="6">The sequence shown here is derived from an EMBL/GenBank/DDBJ whole genome shotgun (WGS) entry which is preliminary data.</text>
</comment>
<dbReference type="EMBL" id="JAVIGA010000010">
    <property type="protein sequence ID" value="MDQ9127080.1"/>
    <property type="molecule type" value="Genomic_DNA"/>
</dbReference>
<proteinExistence type="inferred from homology"/>
<dbReference type="AlphaFoldDB" id="A0AAJ1YAX4"/>
<dbReference type="Gene3D" id="2.60.40.1090">
    <property type="entry name" value="Fimbrial-type adhesion domain"/>
    <property type="match status" value="1"/>
</dbReference>
<dbReference type="InterPro" id="IPR050263">
    <property type="entry name" value="Bact_Fimbrial_Adh_Pro"/>
</dbReference>
<evidence type="ECO:0000313" key="7">
    <source>
        <dbReference type="Proteomes" id="UP001224622"/>
    </source>
</evidence>